<protein>
    <recommendedName>
        <fullName evidence="6">Urease accessory protein UreF</fullName>
    </recommendedName>
</protein>
<proteinExistence type="inferred from homology"/>
<keyword evidence="2" id="KW-0143">Chaperone</keyword>
<evidence type="ECO:0000256" key="2">
    <source>
        <dbReference type="ARBA" id="ARBA00023186"/>
    </source>
</evidence>
<dbReference type="InParanoid" id="A0A1Y2G2W4"/>
<evidence type="ECO:0000256" key="1">
    <source>
        <dbReference type="ARBA" id="ARBA00022988"/>
    </source>
</evidence>
<dbReference type="FunCoup" id="A0A1Y2G2W4">
    <property type="interactions" value="8"/>
</dbReference>
<name>A0A1Y2G2W4_9BASI</name>
<dbReference type="PANTHER" id="PTHR33620:SF1">
    <property type="entry name" value="UREASE ACCESSORY PROTEIN F"/>
    <property type="match status" value="1"/>
</dbReference>
<dbReference type="STRING" id="106004.A0A1Y2G2W4"/>
<evidence type="ECO:0008006" key="6">
    <source>
        <dbReference type="Google" id="ProtNLM"/>
    </source>
</evidence>
<reference evidence="4 5" key="1">
    <citation type="submission" date="2016-07" db="EMBL/GenBank/DDBJ databases">
        <title>Pervasive Adenine N6-methylation of Active Genes in Fungi.</title>
        <authorList>
            <consortium name="DOE Joint Genome Institute"/>
            <person name="Mondo S.J."/>
            <person name="Dannebaum R.O."/>
            <person name="Kuo R.C."/>
            <person name="Labutti K."/>
            <person name="Haridas S."/>
            <person name="Kuo A."/>
            <person name="Salamov A."/>
            <person name="Ahrendt S.R."/>
            <person name="Lipzen A."/>
            <person name="Sullivan W."/>
            <person name="Andreopoulos W.B."/>
            <person name="Clum A."/>
            <person name="Lindquist E."/>
            <person name="Daum C."/>
            <person name="Ramamoorthy G.K."/>
            <person name="Gryganskyi A."/>
            <person name="Culley D."/>
            <person name="Magnuson J.K."/>
            <person name="James T.Y."/>
            <person name="O'Malley M.A."/>
            <person name="Stajich J.E."/>
            <person name="Spatafora J.W."/>
            <person name="Visel A."/>
            <person name="Grigoriev I.V."/>
        </authorList>
    </citation>
    <scope>NUCLEOTIDE SEQUENCE [LARGE SCALE GENOMIC DNA]</scope>
    <source>
        <strain evidence="4 5">62-1032</strain>
    </source>
</reference>
<organism evidence="4 5">
    <name type="scientific">Leucosporidium creatinivorum</name>
    <dbReference type="NCBI Taxonomy" id="106004"/>
    <lineage>
        <taxon>Eukaryota</taxon>
        <taxon>Fungi</taxon>
        <taxon>Dikarya</taxon>
        <taxon>Basidiomycota</taxon>
        <taxon>Pucciniomycotina</taxon>
        <taxon>Microbotryomycetes</taxon>
        <taxon>Leucosporidiales</taxon>
        <taxon>Leucosporidium</taxon>
    </lineage>
</organism>
<evidence type="ECO:0000313" key="5">
    <source>
        <dbReference type="Proteomes" id="UP000193467"/>
    </source>
</evidence>
<dbReference type="Pfam" id="PF01730">
    <property type="entry name" value="UreF"/>
    <property type="match status" value="1"/>
</dbReference>
<gene>
    <name evidence="4" type="ORF">BCR35DRAFT_299370</name>
</gene>
<dbReference type="AlphaFoldDB" id="A0A1Y2G2W4"/>
<keyword evidence="1" id="KW-0996">Nickel insertion</keyword>
<dbReference type="OrthoDB" id="2550922at2759"/>
<evidence type="ECO:0000256" key="3">
    <source>
        <dbReference type="ARBA" id="ARBA00046339"/>
    </source>
</evidence>
<dbReference type="GO" id="GO:0016151">
    <property type="term" value="F:nickel cation binding"/>
    <property type="evidence" value="ECO:0007669"/>
    <property type="project" value="InterPro"/>
</dbReference>
<dbReference type="Gene3D" id="1.10.4190.10">
    <property type="entry name" value="Urease accessory protein UreF"/>
    <property type="match status" value="1"/>
</dbReference>
<dbReference type="PANTHER" id="PTHR33620">
    <property type="entry name" value="UREASE ACCESSORY PROTEIN F"/>
    <property type="match status" value="1"/>
</dbReference>
<comment type="similarity">
    <text evidence="3">Belongs to the UreF family.</text>
</comment>
<keyword evidence="5" id="KW-1185">Reference proteome</keyword>
<accession>A0A1Y2G2W4</accession>
<dbReference type="InterPro" id="IPR002639">
    <property type="entry name" value="UreF"/>
</dbReference>
<evidence type="ECO:0000313" key="4">
    <source>
        <dbReference type="EMBL" id="ORY90793.1"/>
    </source>
</evidence>
<dbReference type="EMBL" id="MCGR01000003">
    <property type="protein sequence ID" value="ORY90793.1"/>
    <property type="molecule type" value="Genomic_DNA"/>
</dbReference>
<dbReference type="Proteomes" id="UP000193467">
    <property type="component" value="Unassembled WGS sequence"/>
</dbReference>
<sequence length="293" mass="31704">MEGLAGSGSLEQYLLLLLSDSNLPTGGFIASSGLESYIQHGLLASDGAENKAQGVLHFLRKSLHAYARLSLPFLSSAHLLLLALPATSSDDAGDDLSATQNAFTRLLQLDHQFETMSLNHIARRASTAQGVALLTLYERALAPEVEAEGKGPRQLLVERLRKAVRAGEALGHLPVGFAAMAGACGLTLASTQHLFLFLHARSLLSSAVRLNTLGPYLAHRQLLHDVRPLVEEALASCKDLRVAEEKPVEEGLGRKEWWEVDEGEDEEGPATTWPLGEILAARHDQLHSKIFNS</sequence>
<dbReference type="InterPro" id="IPR038277">
    <property type="entry name" value="UreF_sf"/>
</dbReference>
<comment type="caution">
    <text evidence="4">The sequence shown here is derived from an EMBL/GenBank/DDBJ whole genome shotgun (WGS) entry which is preliminary data.</text>
</comment>